<proteinExistence type="predicted"/>
<evidence type="ECO:0000313" key="3">
    <source>
        <dbReference type="Proteomes" id="UP001482620"/>
    </source>
</evidence>
<feature type="region of interest" description="Disordered" evidence="1">
    <location>
        <begin position="66"/>
        <end position="110"/>
    </location>
</feature>
<sequence length="246" mass="27801">MWVLKSPSRIMEGDYAATPTRKPRRPGTPHYCSACRPKRTIPNPKAQGCDPLIHWGQLQHETAELGGNKQTYPSSPPLPVGHSRAEESPVTHPCKTQKWSTSTISAEKEKNDGRHTMNWIKTKEEYSSPLENLCGFFLICVIQTRFQSVKWISWSSYPSDTPGSVELFMRLMKNGEWKGNLPGSFRFSRDCPLTSYPFSTAGKWWLKVCSQLFISPDDVRAPTPSVRHMSSCAAQSSVMENSFKML</sequence>
<gene>
    <name evidence="2" type="ORF">ILYODFUR_033873</name>
</gene>
<organism evidence="2 3">
    <name type="scientific">Ilyodon furcidens</name>
    <name type="common">goldbreast splitfin</name>
    <dbReference type="NCBI Taxonomy" id="33524"/>
    <lineage>
        <taxon>Eukaryota</taxon>
        <taxon>Metazoa</taxon>
        <taxon>Chordata</taxon>
        <taxon>Craniata</taxon>
        <taxon>Vertebrata</taxon>
        <taxon>Euteleostomi</taxon>
        <taxon>Actinopterygii</taxon>
        <taxon>Neopterygii</taxon>
        <taxon>Teleostei</taxon>
        <taxon>Neoteleostei</taxon>
        <taxon>Acanthomorphata</taxon>
        <taxon>Ovalentaria</taxon>
        <taxon>Atherinomorphae</taxon>
        <taxon>Cyprinodontiformes</taxon>
        <taxon>Goodeidae</taxon>
        <taxon>Ilyodon</taxon>
    </lineage>
</organism>
<dbReference type="EMBL" id="JAHRIQ010075428">
    <property type="protein sequence ID" value="MEQ2246007.1"/>
    <property type="molecule type" value="Genomic_DNA"/>
</dbReference>
<name>A0ABV0UQ99_9TELE</name>
<dbReference type="Proteomes" id="UP001482620">
    <property type="component" value="Unassembled WGS sequence"/>
</dbReference>
<protein>
    <submittedName>
        <fullName evidence="2">Uncharacterized protein</fullName>
    </submittedName>
</protein>
<evidence type="ECO:0000313" key="2">
    <source>
        <dbReference type="EMBL" id="MEQ2246007.1"/>
    </source>
</evidence>
<reference evidence="2 3" key="1">
    <citation type="submission" date="2021-06" db="EMBL/GenBank/DDBJ databases">
        <authorList>
            <person name="Palmer J.M."/>
        </authorList>
    </citation>
    <scope>NUCLEOTIDE SEQUENCE [LARGE SCALE GENOMIC DNA]</scope>
    <source>
        <strain evidence="3">if_2019</strain>
        <tissue evidence="2">Muscle</tissue>
    </source>
</reference>
<evidence type="ECO:0000256" key="1">
    <source>
        <dbReference type="SAM" id="MobiDB-lite"/>
    </source>
</evidence>
<accession>A0ABV0UQ99</accession>
<comment type="caution">
    <text evidence="2">The sequence shown here is derived from an EMBL/GenBank/DDBJ whole genome shotgun (WGS) entry which is preliminary data.</text>
</comment>
<keyword evidence="3" id="KW-1185">Reference proteome</keyword>